<accession>A0A1G2KRG5</accession>
<keyword evidence="1" id="KW-1133">Transmembrane helix</keyword>
<name>A0A1G2KRG5_9BACT</name>
<keyword evidence="1" id="KW-0812">Transmembrane</keyword>
<reference evidence="2 3" key="1">
    <citation type="journal article" date="2016" name="Nat. Commun.">
        <title>Thousands of microbial genomes shed light on interconnected biogeochemical processes in an aquifer system.</title>
        <authorList>
            <person name="Anantharaman K."/>
            <person name="Brown C.T."/>
            <person name="Hug L.A."/>
            <person name="Sharon I."/>
            <person name="Castelle C.J."/>
            <person name="Probst A.J."/>
            <person name="Thomas B.C."/>
            <person name="Singh A."/>
            <person name="Wilkins M.J."/>
            <person name="Karaoz U."/>
            <person name="Brodie E.L."/>
            <person name="Williams K.H."/>
            <person name="Hubbard S.S."/>
            <person name="Banfield J.F."/>
        </authorList>
    </citation>
    <scope>NUCLEOTIDE SEQUENCE [LARGE SCALE GENOMIC DNA]</scope>
</reference>
<feature type="transmembrane region" description="Helical" evidence="1">
    <location>
        <begin position="69"/>
        <end position="90"/>
    </location>
</feature>
<feature type="transmembrane region" description="Helical" evidence="1">
    <location>
        <begin position="41"/>
        <end position="62"/>
    </location>
</feature>
<evidence type="ECO:0000256" key="1">
    <source>
        <dbReference type="SAM" id="Phobius"/>
    </source>
</evidence>
<evidence type="ECO:0000313" key="3">
    <source>
        <dbReference type="Proteomes" id="UP000178710"/>
    </source>
</evidence>
<protein>
    <submittedName>
        <fullName evidence="2">Uncharacterized protein</fullName>
    </submittedName>
</protein>
<keyword evidence="1" id="KW-0472">Membrane</keyword>
<comment type="caution">
    <text evidence="2">The sequence shown here is derived from an EMBL/GenBank/DDBJ whole genome shotgun (WGS) entry which is preliminary data.</text>
</comment>
<feature type="transmembrane region" description="Helical" evidence="1">
    <location>
        <begin position="105"/>
        <end position="123"/>
    </location>
</feature>
<gene>
    <name evidence="2" type="ORF">A3C12_01065</name>
</gene>
<dbReference type="Proteomes" id="UP000178710">
    <property type="component" value="Unassembled WGS sequence"/>
</dbReference>
<organism evidence="2 3">
    <name type="scientific">Candidatus Sungbacteria bacterium RIFCSPHIGHO2_02_FULL_49_20</name>
    <dbReference type="NCBI Taxonomy" id="1802272"/>
    <lineage>
        <taxon>Bacteria</taxon>
        <taxon>Candidatus Sungiibacteriota</taxon>
    </lineage>
</organism>
<evidence type="ECO:0000313" key="2">
    <source>
        <dbReference type="EMBL" id="OHA01943.1"/>
    </source>
</evidence>
<sequence length="151" mass="16947">MYYEEPTSAAHPPHYYGDTVRKLFVLGGVVMLVTEPFFTDFLPVSVFVSLIIIVFLGIFAGLTSPRHRWVQVVNILIAAVAVFVFEYYAIDIYLRMGLYEIRAGGFFWVNQALAVIFFAALYFGSKTLRGRSGEGDGTILRGPRADPPRDL</sequence>
<dbReference type="AlphaFoldDB" id="A0A1G2KRG5"/>
<proteinExistence type="predicted"/>
<dbReference type="EMBL" id="MHQK01000015">
    <property type="protein sequence ID" value="OHA01943.1"/>
    <property type="molecule type" value="Genomic_DNA"/>
</dbReference>